<evidence type="ECO:0000256" key="8">
    <source>
        <dbReference type="ARBA" id="ARBA00029447"/>
    </source>
</evidence>
<dbReference type="GO" id="GO:0006935">
    <property type="term" value="P:chemotaxis"/>
    <property type="evidence" value="ECO:0007669"/>
    <property type="project" value="UniProtKB-KW"/>
</dbReference>
<evidence type="ECO:0000256" key="6">
    <source>
        <dbReference type="ARBA" id="ARBA00023136"/>
    </source>
</evidence>
<evidence type="ECO:0000256" key="9">
    <source>
        <dbReference type="PROSITE-ProRule" id="PRU00284"/>
    </source>
</evidence>
<reference evidence="12 13" key="1">
    <citation type="submission" date="2015-05" db="EMBL/GenBank/DDBJ databases">
        <title>Photobacterium galathea sp. nov.</title>
        <authorList>
            <person name="Machado H."/>
            <person name="Gram L."/>
        </authorList>
    </citation>
    <scope>NUCLEOTIDE SEQUENCE [LARGE SCALE GENOMIC DNA]</scope>
    <source>
        <strain evidence="12 13">CGMCC 1.12159</strain>
    </source>
</reference>
<dbReference type="EMBL" id="LDOT01000002">
    <property type="protein sequence ID" value="KLV09328.1"/>
    <property type="molecule type" value="Genomic_DNA"/>
</dbReference>
<feature type="domain" description="Methyl-accepting transducer" evidence="11">
    <location>
        <begin position="312"/>
        <end position="548"/>
    </location>
</feature>
<keyword evidence="3" id="KW-0145">Chemotaxis</keyword>
<dbReference type="InterPro" id="IPR033479">
    <property type="entry name" value="dCache_1"/>
</dbReference>
<dbReference type="FunFam" id="1.10.287.950:FF:000001">
    <property type="entry name" value="Methyl-accepting chemotaxis sensory transducer"/>
    <property type="match status" value="1"/>
</dbReference>
<feature type="transmembrane region" description="Helical" evidence="10">
    <location>
        <begin position="231"/>
        <end position="254"/>
    </location>
</feature>
<evidence type="ECO:0000313" key="12">
    <source>
        <dbReference type="EMBL" id="KLV09328.1"/>
    </source>
</evidence>
<dbReference type="Gene3D" id="1.10.287.950">
    <property type="entry name" value="Methyl-accepting chemotaxis protein"/>
    <property type="match status" value="1"/>
</dbReference>
<evidence type="ECO:0000256" key="7">
    <source>
        <dbReference type="ARBA" id="ARBA00023224"/>
    </source>
</evidence>
<keyword evidence="13" id="KW-1185">Reference proteome</keyword>
<dbReference type="PATRIC" id="fig|1195763.3.peg.311"/>
<dbReference type="AlphaFoldDB" id="A0A0J1HCE8"/>
<evidence type="ECO:0000256" key="2">
    <source>
        <dbReference type="ARBA" id="ARBA00022475"/>
    </source>
</evidence>
<dbReference type="SMART" id="SM00283">
    <property type="entry name" value="MA"/>
    <property type="match status" value="1"/>
</dbReference>
<comment type="subcellular location">
    <subcellularLocation>
        <location evidence="1">Cell membrane</location>
        <topology evidence="1">Multi-pass membrane protein</topology>
    </subcellularLocation>
</comment>
<evidence type="ECO:0000256" key="5">
    <source>
        <dbReference type="ARBA" id="ARBA00022989"/>
    </source>
</evidence>
<gene>
    <name evidence="12" type="ORF">ABT56_01430</name>
</gene>
<dbReference type="PROSITE" id="PS50111">
    <property type="entry name" value="CHEMOTAXIS_TRANSDUC_2"/>
    <property type="match status" value="1"/>
</dbReference>
<evidence type="ECO:0000256" key="3">
    <source>
        <dbReference type="ARBA" id="ARBA00022500"/>
    </source>
</evidence>
<evidence type="ECO:0000313" key="13">
    <source>
        <dbReference type="Proteomes" id="UP000036097"/>
    </source>
</evidence>
<protein>
    <submittedName>
        <fullName evidence="12">Chemotaxis protein</fullName>
    </submittedName>
</protein>
<accession>A0A0J1HCE8</accession>
<sequence>MLYADNFATKTITGSFNAAINELISSTESLGHAMLLDPVKPFDEKSVLQNMMNIVNTNDTYKAMTVAAPDGRFFSTATNGWSKDLNAKESGREWFTAIIVDHKVGHATAPYQSIDGTTTITVSAPLTFNGRTVGVVAIDVDLNQIMPELGVEFAITTKDGMIVAVDSQSIDWLNQNLFDVRPTYRSITEEPSIIVSPAGSVFSMSRESIGDDYYAYVFTNQKQTVENAQNILSALIVLLVTIGLVLTATIYMIVRRELANIPRVVSTIGNMAEGEFHLVNIPKASNELDNISGSLVTMQARISNVLNSAQVIMKSLSEHQQQISDISSQHVTRSESELANIEQVANAISQMASTANDIAESAQAADVETSSTLKLSSASLETLKRSTSIVDQVTLSIKESSRVLNELKGLSDNISSVVEVIGNISDQTNLLALNAAIEAARAGEQGRGFAVVADEVRALAVKTQESTVSIQSIITTLQASTQSAVEAMNGNLQLASRLSSNSEEIEVAFNEISLKVSQLSDINSAMARASEEQYIVNQEVSRSVDEIKVMVGDNLMGAKEAIESNSEMAQLVDELKGEVSYFKVTVAEPR</sequence>
<dbReference type="Gene3D" id="3.30.450.20">
    <property type="entry name" value="PAS domain"/>
    <property type="match status" value="1"/>
</dbReference>
<name>A0A0J1HCE8_9GAMM</name>
<evidence type="ECO:0000256" key="10">
    <source>
        <dbReference type="SAM" id="Phobius"/>
    </source>
</evidence>
<evidence type="ECO:0000259" key="11">
    <source>
        <dbReference type="PROSITE" id="PS50111"/>
    </source>
</evidence>
<comment type="caution">
    <text evidence="12">The sequence shown here is derived from an EMBL/GenBank/DDBJ whole genome shotgun (WGS) entry which is preliminary data.</text>
</comment>
<keyword evidence="5 10" id="KW-1133">Transmembrane helix</keyword>
<proteinExistence type="inferred from homology"/>
<dbReference type="PANTHER" id="PTHR32089:SF33">
    <property type="entry name" value="TOXIN COREGULATED PILUS BIOSYNTHESIS PROTEIN I"/>
    <property type="match status" value="1"/>
</dbReference>
<organism evidence="12 13">
    <name type="scientific">Photobacterium aquae</name>
    <dbReference type="NCBI Taxonomy" id="1195763"/>
    <lineage>
        <taxon>Bacteria</taxon>
        <taxon>Pseudomonadati</taxon>
        <taxon>Pseudomonadota</taxon>
        <taxon>Gammaproteobacteria</taxon>
        <taxon>Vibrionales</taxon>
        <taxon>Vibrionaceae</taxon>
        <taxon>Photobacterium</taxon>
    </lineage>
</organism>
<dbReference type="GO" id="GO:0005886">
    <property type="term" value="C:plasma membrane"/>
    <property type="evidence" value="ECO:0007669"/>
    <property type="project" value="UniProtKB-SubCell"/>
</dbReference>
<evidence type="ECO:0000256" key="1">
    <source>
        <dbReference type="ARBA" id="ARBA00004651"/>
    </source>
</evidence>
<dbReference type="CDD" id="cd18773">
    <property type="entry name" value="PDC1_HK_sensor"/>
    <property type="match status" value="1"/>
</dbReference>
<dbReference type="Pfam" id="PF00015">
    <property type="entry name" value="MCPsignal"/>
    <property type="match status" value="1"/>
</dbReference>
<keyword evidence="4 10" id="KW-0812">Transmembrane</keyword>
<dbReference type="STRING" id="1195763.ABT56_01430"/>
<evidence type="ECO:0000256" key="4">
    <source>
        <dbReference type="ARBA" id="ARBA00022692"/>
    </source>
</evidence>
<dbReference type="Proteomes" id="UP000036097">
    <property type="component" value="Unassembled WGS sequence"/>
</dbReference>
<dbReference type="InterPro" id="IPR004089">
    <property type="entry name" value="MCPsignal_dom"/>
</dbReference>
<dbReference type="PANTHER" id="PTHR32089">
    <property type="entry name" value="METHYL-ACCEPTING CHEMOTAXIS PROTEIN MCPB"/>
    <property type="match status" value="1"/>
</dbReference>
<keyword evidence="7 9" id="KW-0807">Transducer</keyword>
<dbReference type="CDD" id="cd11386">
    <property type="entry name" value="MCP_signal"/>
    <property type="match status" value="1"/>
</dbReference>
<dbReference type="GO" id="GO:0007165">
    <property type="term" value="P:signal transduction"/>
    <property type="evidence" value="ECO:0007669"/>
    <property type="project" value="UniProtKB-KW"/>
</dbReference>
<dbReference type="SUPFAM" id="SSF58104">
    <property type="entry name" value="Methyl-accepting chemotaxis protein (MCP) signaling domain"/>
    <property type="match status" value="1"/>
</dbReference>
<dbReference type="Pfam" id="PF02743">
    <property type="entry name" value="dCache_1"/>
    <property type="match status" value="1"/>
</dbReference>
<keyword evidence="2" id="KW-1003">Cell membrane</keyword>
<keyword evidence="6 10" id="KW-0472">Membrane</keyword>
<comment type="similarity">
    <text evidence="8">Belongs to the methyl-accepting chemotaxis (MCP) protein family.</text>
</comment>